<dbReference type="SUPFAM" id="SSF140566">
    <property type="entry name" value="FlgN-like"/>
    <property type="match status" value="1"/>
</dbReference>
<evidence type="ECO:0000256" key="1">
    <source>
        <dbReference type="ARBA" id="ARBA00022795"/>
    </source>
</evidence>
<dbReference type="InterPro" id="IPR036679">
    <property type="entry name" value="FlgN-like_sf"/>
</dbReference>
<dbReference type="AlphaFoldDB" id="A0A1D7QSE4"/>
<evidence type="ECO:0008006" key="5">
    <source>
        <dbReference type="Google" id="ProtNLM"/>
    </source>
</evidence>
<feature type="region of interest" description="Disordered" evidence="2">
    <location>
        <begin position="136"/>
        <end position="165"/>
    </location>
</feature>
<dbReference type="GO" id="GO:0044780">
    <property type="term" value="P:bacterial-type flagellum assembly"/>
    <property type="evidence" value="ECO:0007669"/>
    <property type="project" value="InterPro"/>
</dbReference>
<reference evidence="3 4" key="1">
    <citation type="submission" date="2015-08" db="EMBL/GenBank/DDBJ databases">
        <title>The complete genome sequence of Bacillus beveridgei MLTeJB.</title>
        <authorList>
            <person name="Hanson T.E."/>
            <person name="Mesa C."/>
            <person name="Basesman S.M."/>
            <person name="Oremland R.S."/>
        </authorList>
    </citation>
    <scope>NUCLEOTIDE SEQUENCE [LARGE SCALE GENOMIC DNA]</scope>
    <source>
        <strain evidence="3 4">MLTeJB</strain>
    </source>
</reference>
<dbReference type="STRING" id="632773.BBEV_0506"/>
<feature type="compositionally biased region" description="Basic and acidic residues" evidence="2">
    <location>
        <begin position="153"/>
        <end position="165"/>
    </location>
</feature>
<gene>
    <name evidence="3" type="ORF">BBEV_0506</name>
</gene>
<sequence>MVNDLIKIIQAMVTVHQTLNDLAVAKQDAVKKGDMKDLEAVMQKEAPLIQKLRKLENTRMHLISQWQDEKGLVKEGVTIDQLLPLFPEKESRELEAWSTRLIEQMIRLKEQNDLNEQLLEDSLRFVNVTLDAMRPQNHFNNYSGNGPEDDDDFKSGDHSLFDSKA</sequence>
<evidence type="ECO:0000256" key="2">
    <source>
        <dbReference type="SAM" id="MobiDB-lite"/>
    </source>
</evidence>
<dbReference type="Pfam" id="PF05130">
    <property type="entry name" value="FlgN"/>
    <property type="match status" value="1"/>
</dbReference>
<dbReference type="Gene3D" id="1.20.58.300">
    <property type="entry name" value="FlgN-like"/>
    <property type="match status" value="1"/>
</dbReference>
<protein>
    <recommendedName>
        <fullName evidence="5">FlgN protein</fullName>
    </recommendedName>
</protein>
<keyword evidence="4" id="KW-1185">Reference proteome</keyword>
<dbReference type="EMBL" id="CP012502">
    <property type="protein sequence ID" value="AOM81899.1"/>
    <property type="molecule type" value="Genomic_DNA"/>
</dbReference>
<dbReference type="Proteomes" id="UP000094463">
    <property type="component" value="Chromosome"/>
</dbReference>
<proteinExistence type="predicted"/>
<accession>A0A1D7QSE4</accession>
<evidence type="ECO:0000313" key="4">
    <source>
        <dbReference type="Proteomes" id="UP000094463"/>
    </source>
</evidence>
<evidence type="ECO:0000313" key="3">
    <source>
        <dbReference type="EMBL" id="AOM81899.1"/>
    </source>
</evidence>
<organism evidence="3 4">
    <name type="scientific">Salisediminibacterium beveridgei</name>
    <dbReference type="NCBI Taxonomy" id="632773"/>
    <lineage>
        <taxon>Bacteria</taxon>
        <taxon>Bacillati</taxon>
        <taxon>Bacillota</taxon>
        <taxon>Bacilli</taxon>
        <taxon>Bacillales</taxon>
        <taxon>Bacillaceae</taxon>
        <taxon>Salisediminibacterium</taxon>
    </lineage>
</organism>
<dbReference type="RefSeq" id="WP_069364027.1">
    <property type="nucleotide sequence ID" value="NZ_CP012502.1"/>
</dbReference>
<name>A0A1D7QSE4_9BACI</name>
<dbReference type="KEGG" id="bbev:BBEV_0506"/>
<dbReference type="InterPro" id="IPR007809">
    <property type="entry name" value="FlgN-like"/>
</dbReference>
<dbReference type="OrthoDB" id="2381500at2"/>
<keyword evidence="1" id="KW-1005">Bacterial flagellum biogenesis</keyword>